<evidence type="ECO:0000256" key="6">
    <source>
        <dbReference type="ARBA" id="ARBA00050213"/>
    </source>
</evidence>
<evidence type="ECO:0000256" key="2">
    <source>
        <dbReference type="ARBA" id="ARBA00004496"/>
    </source>
</evidence>
<protein>
    <recommendedName>
        <fullName evidence="9">dTTP/UTP pyrophosphatase</fullName>
        <shortName evidence="9">dTTPase/UTPase</shortName>
        <ecNumber evidence="9">3.6.1.9</ecNumber>
    </recommendedName>
    <alternativeName>
        <fullName evidence="9">Nucleoside triphosphate pyrophosphatase</fullName>
    </alternativeName>
    <alternativeName>
        <fullName evidence="9">Nucleotide pyrophosphatase</fullName>
        <shortName evidence="9">Nucleotide PPase</shortName>
    </alternativeName>
</protein>
<comment type="cofactor">
    <cofactor evidence="1 9">
        <name>a divalent metal cation</name>
        <dbReference type="ChEBI" id="CHEBI:60240"/>
    </cofactor>
</comment>
<dbReference type="GO" id="GO:0009117">
    <property type="term" value="P:nucleotide metabolic process"/>
    <property type="evidence" value="ECO:0007669"/>
    <property type="project" value="UniProtKB-KW"/>
</dbReference>
<dbReference type="OrthoDB" id="9807767at2"/>
<dbReference type="SUPFAM" id="SSF52972">
    <property type="entry name" value="ITPase-like"/>
    <property type="match status" value="1"/>
</dbReference>
<dbReference type="GO" id="GO:0005737">
    <property type="term" value="C:cytoplasm"/>
    <property type="evidence" value="ECO:0007669"/>
    <property type="project" value="UniProtKB-SubCell"/>
</dbReference>
<comment type="catalytic activity">
    <reaction evidence="9">
        <text>UTP + H2O = UMP + diphosphate + H(+)</text>
        <dbReference type="Rhea" id="RHEA:29395"/>
        <dbReference type="ChEBI" id="CHEBI:15377"/>
        <dbReference type="ChEBI" id="CHEBI:15378"/>
        <dbReference type="ChEBI" id="CHEBI:33019"/>
        <dbReference type="ChEBI" id="CHEBI:46398"/>
        <dbReference type="ChEBI" id="CHEBI:57865"/>
        <dbReference type="EC" id="3.6.1.9"/>
    </reaction>
</comment>
<evidence type="ECO:0000256" key="5">
    <source>
        <dbReference type="ARBA" id="ARBA00023080"/>
    </source>
</evidence>
<evidence type="ECO:0000256" key="4">
    <source>
        <dbReference type="ARBA" id="ARBA00022801"/>
    </source>
</evidence>
<feature type="site" description="Important for substrate specificity" evidence="9">
    <location>
        <position position="15"/>
    </location>
</feature>
<comment type="function">
    <text evidence="9">Nucleoside triphosphate pyrophosphatase that hydrolyzes dTTP and UTP. May have a dual role in cell division arrest and in preventing the incorporation of modified nucleotides into cellular nucleic acids.</text>
</comment>
<dbReference type="EC" id="3.6.1.9" evidence="9"/>
<comment type="similarity">
    <text evidence="9">Belongs to the Maf family. YhdE subfamily.</text>
</comment>
<dbReference type="PANTHER" id="PTHR43213:SF5">
    <property type="entry name" value="BIFUNCTIONAL DTTP_UTP PYROPHOSPHATASE_METHYLTRANSFERASE PROTEIN-RELATED"/>
    <property type="match status" value="1"/>
</dbReference>
<dbReference type="Pfam" id="PF02545">
    <property type="entry name" value="Maf"/>
    <property type="match status" value="1"/>
</dbReference>
<name>A0A369WK13_9GAMM</name>
<dbReference type="FunFam" id="3.90.950.10:FF:000005">
    <property type="entry name" value="7-methyl-GTP pyrophosphatase"/>
    <property type="match status" value="1"/>
</dbReference>
<keyword evidence="4 9" id="KW-0378">Hydrolase</keyword>
<dbReference type="InterPro" id="IPR029001">
    <property type="entry name" value="ITPase-like_fam"/>
</dbReference>
<feature type="active site" description="Proton acceptor" evidence="9">
    <location>
        <position position="72"/>
    </location>
</feature>
<comment type="catalytic activity">
    <reaction evidence="6">
        <text>N(7)-methyl-GTP + H2O = N(7)-methyl-GMP + diphosphate + H(+)</text>
        <dbReference type="Rhea" id="RHEA:58744"/>
        <dbReference type="ChEBI" id="CHEBI:15377"/>
        <dbReference type="ChEBI" id="CHEBI:15378"/>
        <dbReference type="ChEBI" id="CHEBI:33019"/>
        <dbReference type="ChEBI" id="CHEBI:58285"/>
        <dbReference type="ChEBI" id="CHEBI:87133"/>
    </reaction>
</comment>
<dbReference type="RefSeq" id="WP_114696139.1">
    <property type="nucleotide sequence ID" value="NZ_QQOH01000003.1"/>
</dbReference>
<dbReference type="PIRSF" id="PIRSF006305">
    <property type="entry name" value="Maf"/>
    <property type="match status" value="1"/>
</dbReference>
<dbReference type="InterPro" id="IPR003697">
    <property type="entry name" value="Maf-like"/>
</dbReference>
<dbReference type="Proteomes" id="UP000253769">
    <property type="component" value="Unassembled WGS sequence"/>
</dbReference>
<keyword evidence="11" id="KW-1185">Reference proteome</keyword>
<evidence type="ECO:0000256" key="7">
    <source>
        <dbReference type="ARBA" id="ARBA00053369"/>
    </source>
</evidence>
<evidence type="ECO:0000256" key="3">
    <source>
        <dbReference type="ARBA" id="ARBA00022490"/>
    </source>
</evidence>
<proteinExistence type="inferred from homology"/>
<evidence type="ECO:0000313" key="11">
    <source>
        <dbReference type="Proteomes" id="UP000253769"/>
    </source>
</evidence>
<dbReference type="HAMAP" id="MF_00528">
    <property type="entry name" value="Maf"/>
    <property type="match status" value="1"/>
</dbReference>
<keyword evidence="3 9" id="KW-0963">Cytoplasm</keyword>
<gene>
    <name evidence="10" type="ORF">DV711_13045</name>
</gene>
<reference evidence="10 11" key="1">
    <citation type="submission" date="2018-07" db="EMBL/GenBank/DDBJ databases">
        <title>Motiliproteus coralliicola sp. nov., a bacterium isolated from Coral.</title>
        <authorList>
            <person name="Wang G."/>
        </authorList>
    </citation>
    <scope>NUCLEOTIDE SEQUENCE [LARGE SCALE GENOMIC DNA]</scope>
    <source>
        <strain evidence="10 11">C34</strain>
    </source>
</reference>
<dbReference type="CDD" id="cd00555">
    <property type="entry name" value="Maf"/>
    <property type="match status" value="1"/>
</dbReference>
<dbReference type="PANTHER" id="PTHR43213">
    <property type="entry name" value="BIFUNCTIONAL DTTP/UTP PYROPHOSPHATASE/METHYLTRANSFERASE PROTEIN-RELATED"/>
    <property type="match status" value="1"/>
</dbReference>
<dbReference type="EMBL" id="QQOH01000003">
    <property type="protein sequence ID" value="RDE19795.1"/>
    <property type="molecule type" value="Genomic_DNA"/>
</dbReference>
<dbReference type="Gene3D" id="3.90.950.10">
    <property type="match status" value="1"/>
</dbReference>
<sequence>MNSKPRLILASGSPRRRELLTQIGVRFGTDSADIDETPLADEQAADYVERLALQKAQAVAVRHPGIVVLGSDTSVICDGVILGKPADQQQGVEMLLRLSGRSHQVITAVALVAGERQRVIRVTTDVRFRSLSAEECRRYWQTGEPADKAGGYGIQGMGAVFVERIEGSYSAVVGLPLSETAALLAEFGIPAWQRPES</sequence>
<keyword evidence="5 9" id="KW-0546">Nucleotide metabolism</keyword>
<evidence type="ECO:0000256" key="1">
    <source>
        <dbReference type="ARBA" id="ARBA00001968"/>
    </source>
</evidence>
<comment type="function">
    <text evidence="7">Nucleoside triphosphate pyrophosphatase that hydrolyzes 7-methyl-GTP (m(7)GTP). May have a dual role in cell division arrest and in preventing the incorporation of modified nucleotides into cellular nucleic acids.</text>
</comment>
<evidence type="ECO:0000256" key="9">
    <source>
        <dbReference type="HAMAP-Rule" id="MF_00528"/>
    </source>
</evidence>
<dbReference type="AlphaFoldDB" id="A0A369WK13"/>
<feature type="site" description="Important for substrate specificity" evidence="9">
    <location>
        <position position="155"/>
    </location>
</feature>
<evidence type="ECO:0000256" key="8">
    <source>
        <dbReference type="ARBA" id="ARBA00060749"/>
    </source>
</evidence>
<dbReference type="GO" id="GO:0036221">
    <property type="term" value="F:UTP diphosphatase activity"/>
    <property type="evidence" value="ECO:0007669"/>
    <property type="project" value="RHEA"/>
</dbReference>
<feature type="site" description="Important for substrate specificity" evidence="9">
    <location>
        <position position="73"/>
    </location>
</feature>
<organism evidence="10 11">
    <name type="scientific">Motiliproteus coralliicola</name>
    <dbReference type="NCBI Taxonomy" id="2283196"/>
    <lineage>
        <taxon>Bacteria</taxon>
        <taxon>Pseudomonadati</taxon>
        <taxon>Pseudomonadota</taxon>
        <taxon>Gammaproteobacteria</taxon>
        <taxon>Oceanospirillales</taxon>
        <taxon>Oceanospirillaceae</taxon>
        <taxon>Motiliproteus</taxon>
    </lineage>
</organism>
<comment type="caution">
    <text evidence="10">The sequence shown here is derived from an EMBL/GenBank/DDBJ whole genome shotgun (WGS) entry which is preliminary data.</text>
</comment>
<comment type="similarity">
    <text evidence="8">Belongs to the Maf family. YceF subfamily.</text>
</comment>
<comment type="subcellular location">
    <subcellularLocation>
        <location evidence="2 9">Cytoplasm</location>
    </subcellularLocation>
</comment>
<accession>A0A369WK13</accession>
<dbReference type="GO" id="GO:0036218">
    <property type="term" value="F:dTTP diphosphatase activity"/>
    <property type="evidence" value="ECO:0007669"/>
    <property type="project" value="RHEA"/>
</dbReference>
<comment type="catalytic activity">
    <reaction evidence="9">
        <text>dTTP + H2O = dTMP + diphosphate + H(+)</text>
        <dbReference type="Rhea" id="RHEA:28534"/>
        <dbReference type="ChEBI" id="CHEBI:15377"/>
        <dbReference type="ChEBI" id="CHEBI:15378"/>
        <dbReference type="ChEBI" id="CHEBI:33019"/>
        <dbReference type="ChEBI" id="CHEBI:37568"/>
        <dbReference type="ChEBI" id="CHEBI:63528"/>
        <dbReference type="EC" id="3.6.1.9"/>
    </reaction>
</comment>
<comment type="caution">
    <text evidence="9">Lacks conserved residue(s) required for the propagation of feature annotation.</text>
</comment>
<evidence type="ECO:0000313" key="10">
    <source>
        <dbReference type="EMBL" id="RDE19795.1"/>
    </source>
</evidence>
<dbReference type="NCBIfam" id="TIGR00172">
    <property type="entry name" value="maf"/>
    <property type="match status" value="1"/>
</dbReference>